<dbReference type="GO" id="GO:0005743">
    <property type="term" value="C:mitochondrial inner membrane"/>
    <property type="evidence" value="ECO:0007669"/>
    <property type="project" value="UniProtKB-SubCell"/>
</dbReference>
<evidence type="ECO:0000256" key="6">
    <source>
        <dbReference type="ARBA" id="ARBA00022989"/>
    </source>
</evidence>
<keyword evidence="10" id="KW-0175">Coiled coil</keyword>
<evidence type="ECO:0000256" key="5">
    <source>
        <dbReference type="ARBA" id="ARBA00022792"/>
    </source>
</evidence>
<dbReference type="InterPro" id="IPR022533">
    <property type="entry name" value="Cox20"/>
</dbReference>
<evidence type="ECO:0000256" key="11">
    <source>
        <dbReference type="SAM" id="MobiDB-lite"/>
    </source>
</evidence>
<feature type="coiled-coil region" evidence="10">
    <location>
        <begin position="150"/>
        <end position="177"/>
    </location>
</feature>
<keyword evidence="7 9" id="KW-0496">Mitochondrion</keyword>
<keyword evidence="5 9" id="KW-0999">Mitochondrion inner membrane</keyword>
<dbReference type="PANTHER" id="PTHR31586">
    <property type="entry name" value="CYTOCHROME C OXIDASE PROTEIN 20"/>
    <property type="match status" value="1"/>
</dbReference>
<reference evidence="12" key="1">
    <citation type="submission" date="2021-03" db="EMBL/GenBank/DDBJ databases">
        <title>Comparative genomics and phylogenomic investigation of the class Geoglossomycetes provide insights into ecological specialization and systematics.</title>
        <authorList>
            <person name="Melie T."/>
            <person name="Pirro S."/>
            <person name="Miller A.N."/>
            <person name="Quandt A."/>
        </authorList>
    </citation>
    <scope>NUCLEOTIDE SEQUENCE</scope>
    <source>
        <strain evidence="12">GBOQ0MN5Z8</strain>
    </source>
</reference>
<evidence type="ECO:0000256" key="8">
    <source>
        <dbReference type="ARBA" id="ARBA00023136"/>
    </source>
</evidence>
<keyword evidence="6" id="KW-1133">Transmembrane helix</keyword>
<evidence type="ECO:0000256" key="7">
    <source>
        <dbReference type="ARBA" id="ARBA00023128"/>
    </source>
</evidence>
<name>A0A9P8I271_9PEZI</name>
<dbReference type="Proteomes" id="UP000698800">
    <property type="component" value="Unassembled WGS sequence"/>
</dbReference>
<feature type="region of interest" description="Disordered" evidence="11">
    <location>
        <begin position="1"/>
        <end position="41"/>
    </location>
</feature>
<evidence type="ECO:0000256" key="2">
    <source>
        <dbReference type="ARBA" id="ARBA00009575"/>
    </source>
</evidence>
<evidence type="ECO:0000256" key="9">
    <source>
        <dbReference type="PIRNR" id="PIRNR007871"/>
    </source>
</evidence>
<comment type="caution">
    <text evidence="12">The sequence shown here is derived from an EMBL/GenBank/DDBJ whole genome shotgun (WGS) entry which is preliminary data.</text>
</comment>
<proteinExistence type="inferred from homology"/>
<dbReference type="PIRSF" id="PIRSF007871">
    <property type="entry name" value="Cox20"/>
    <property type="match status" value="1"/>
</dbReference>
<evidence type="ECO:0000256" key="10">
    <source>
        <dbReference type="SAM" id="Coils"/>
    </source>
</evidence>
<keyword evidence="8 9" id="KW-0472">Membrane</keyword>
<accession>A0A9P8I271</accession>
<evidence type="ECO:0000313" key="13">
    <source>
        <dbReference type="Proteomes" id="UP000698800"/>
    </source>
</evidence>
<evidence type="ECO:0000313" key="12">
    <source>
        <dbReference type="EMBL" id="KAH0537338.1"/>
    </source>
</evidence>
<evidence type="ECO:0000256" key="1">
    <source>
        <dbReference type="ARBA" id="ARBA00004273"/>
    </source>
</evidence>
<evidence type="ECO:0000256" key="4">
    <source>
        <dbReference type="ARBA" id="ARBA00022692"/>
    </source>
</evidence>
<sequence>MAADTRDEPGSTDSPKTYASFTPPENANALPGDSPSAIDGRRPNVGIAEIAKSITLEDFRTVHTKPCVRDSLLMGILGGFGVGGVRAILGVHDTARLILDGSKAPIPKASNWAVGTFCISSFVAYEICQYKRMVAKEGIKRAVEVVDRKKIEREQKMKEARERRRQEKMEADAIMEEERQRKEGRWWKVW</sequence>
<dbReference type="EMBL" id="JAGHQL010000150">
    <property type="protein sequence ID" value="KAH0537338.1"/>
    <property type="molecule type" value="Genomic_DNA"/>
</dbReference>
<protein>
    <recommendedName>
        <fullName evidence="3 9">Cytochrome c oxidase assembly protein COX20, mitochondrial</fullName>
    </recommendedName>
</protein>
<organism evidence="12 13">
    <name type="scientific">Glutinoglossum americanum</name>
    <dbReference type="NCBI Taxonomy" id="1670608"/>
    <lineage>
        <taxon>Eukaryota</taxon>
        <taxon>Fungi</taxon>
        <taxon>Dikarya</taxon>
        <taxon>Ascomycota</taxon>
        <taxon>Pezizomycotina</taxon>
        <taxon>Geoglossomycetes</taxon>
        <taxon>Geoglossales</taxon>
        <taxon>Geoglossaceae</taxon>
        <taxon>Glutinoglossum</taxon>
    </lineage>
</organism>
<dbReference type="GO" id="GO:0033617">
    <property type="term" value="P:mitochondrial respiratory chain complex IV assembly"/>
    <property type="evidence" value="ECO:0007669"/>
    <property type="project" value="InterPro"/>
</dbReference>
<gene>
    <name evidence="12" type="ORF">FGG08_005854</name>
</gene>
<keyword evidence="13" id="KW-1185">Reference proteome</keyword>
<evidence type="ECO:0000256" key="3">
    <source>
        <dbReference type="ARBA" id="ARBA00017689"/>
    </source>
</evidence>
<keyword evidence="4" id="KW-0812">Transmembrane</keyword>
<dbReference type="PANTHER" id="PTHR31586:SF1">
    <property type="entry name" value="CYTOCHROME C OXIDASE ASSEMBLY PROTEIN COX20, MITOCHONDRIAL"/>
    <property type="match status" value="1"/>
</dbReference>
<dbReference type="AlphaFoldDB" id="A0A9P8I271"/>
<comment type="subcellular location">
    <subcellularLocation>
        <location evidence="1 9">Mitochondrion inner membrane</location>
    </subcellularLocation>
</comment>
<dbReference type="Pfam" id="PF12597">
    <property type="entry name" value="Cox20"/>
    <property type="match status" value="1"/>
</dbReference>
<comment type="similarity">
    <text evidence="2 9">Belongs to the COX20 family.</text>
</comment>
<comment type="function">
    <text evidence="9">Involved in the assembly of the cytochrome c oxidase complex.</text>
</comment>
<dbReference type="OrthoDB" id="14603at2759"/>
<feature type="compositionally biased region" description="Polar residues" evidence="11">
    <location>
        <begin position="11"/>
        <end position="25"/>
    </location>
</feature>